<comment type="caution">
    <text evidence="1">The sequence shown here is derived from an EMBL/GenBank/DDBJ whole genome shotgun (WGS) entry which is preliminary data.</text>
</comment>
<dbReference type="InterPro" id="IPR027434">
    <property type="entry name" value="Homing_endonucl"/>
</dbReference>
<evidence type="ECO:0000313" key="1">
    <source>
        <dbReference type="EMBL" id="GAH49169.1"/>
    </source>
</evidence>
<dbReference type="Gene3D" id="3.10.28.10">
    <property type="entry name" value="Homing endonucleases"/>
    <property type="match status" value="1"/>
</dbReference>
<protein>
    <recommendedName>
        <fullName evidence="2">Homing endonuclease LAGLIDADG domain-containing protein</fullName>
    </recommendedName>
</protein>
<accession>X1H5N2</accession>
<sequence length="228" mass="27103">MDRIYFLDKKDRIKFFETIKKPNISWRKIAEKIYANRSMLDFYRNGRLHIPEDRFKLLIELIPERERQFFLKKIGKKKSNWGQIIGGKNAYKINKKKFDLGRKKGAKARKDILKYVFDININLSENLCEFIGAIIGDGFTNKYTNFYQTQITGDNLLDSDYYHNKLKPICENLFNISPKITKKGGWIRLNIYSKNLFEMLTKRFDIPAGKKCYTITIPNEILKSEERF</sequence>
<organism evidence="1">
    <name type="scientific">marine sediment metagenome</name>
    <dbReference type="NCBI Taxonomy" id="412755"/>
    <lineage>
        <taxon>unclassified sequences</taxon>
        <taxon>metagenomes</taxon>
        <taxon>ecological metagenomes</taxon>
    </lineage>
</organism>
<gene>
    <name evidence="1" type="ORF">S03H2_31530</name>
</gene>
<reference evidence="1" key="1">
    <citation type="journal article" date="2014" name="Front. Microbiol.">
        <title>High frequency of phylogenetically diverse reductive dehalogenase-homologous genes in deep subseafloor sedimentary metagenomes.</title>
        <authorList>
            <person name="Kawai M."/>
            <person name="Futagami T."/>
            <person name="Toyoda A."/>
            <person name="Takaki Y."/>
            <person name="Nishi S."/>
            <person name="Hori S."/>
            <person name="Arai W."/>
            <person name="Tsubouchi T."/>
            <person name="Morono Y."/>
            <person name="Uchiyama I."/>
            <person name="Ito T."/>
            <person name="Fujiyama A."/>
            <person name="Inagaki F."/>
            <person name="Takami H."/>
        </authorList>
    </citation>
    <scope>NUCLEOTIDE SEQUENCE</scope>
    <source>
        <strain evidence="1">Expedition CK06-06</strain>
    </source>
</reference>
<evidence type="ECO:0008006" key="2">
    <source>
        <dbReference type="Google" id="ProtNLM"/>
    </source>
</evidence>
<name>X1H5N2_9ZZZZ</name>
<dbReference type="AlphaFoldDB" id="X1H5N2"/>
<dbReference type="EMBL" id="BARU01019121">
    <property type="protein sequence ID" value="GAH49169.1"/>
    <property type="molecule type" value="Genomic_DNA"/>
</dbReference>
<proteinExistence type="predicted"/>
<feature type="non-terminal residue" evidence="1">
    <location>
        <position position="228"/>
    </location>
</feature>